<evidence type="ECO:0000313" key="3">
    <source>
        <dbReference type="Proteomes" id="UP000204094"/>
    </source>
</evidence>
<dbReference type="Proteomes" id="UP000204094">
    <property type="component" value="Segment"/>
</dbReference>
<reference evidence="2" key="1">
    <citation type="submission" date="2018-02" db="EMBL/GenBank/DDBJ databases">
        <authorList>
            <person name="Arnold Z.M."/>
            <person name="Basina A."/>
            <person name="Iyer A.M."/>
            <person name="Stoner T.H."/>
            <person name="Kasturiarachi N.S."/>
            <person name="Pressimone C.A."/>
            <person name="Schiebel J.G."/>
            <person name="Furbee E.C."/>
            <person name="Grubb S.R."/>
            <person name="Warner M.H."/>
            <person name="Montgomery M.T."/>
            <person name="Garlena R.A."/>
            <person name="Russell D.A."/>
            <person name="Pope W.H."/>
            <person name="Jacobs-Sera D."/>
            <person name="Hendrix R.W."/>
            <person name="Hatfull G.F."/>
        </authorList>
    </citation>
    <scope>NUCLEOTIDE SEQUENCE</scope>
</reference>
<evidence type="ECO:0000256" key="1">
    <source>
        <dbReference type="SAM" id="MobiDB-lite"/>
    </source>
</evidence>
<dbReference type="KEGG" id="vg:29124585"/>
<name>A0A142KA43_9CAUD</name>
<gene>
    <name evidence="2" type="primary">55</name>
    <name evidence="2" type="ORF">SEA_SCHNABELTIER_55</name>
</gene>
<accession>A0A142KA43</accession>
<organism evidence="2 3">
    <name type="scientific">Gordonia phage Schnabeltier</name>
    <dbReference type="NCBI Taxonomy" id="1821561"/>
    <lineage>
        <taxon>Viruses</taxon>
        <taxon>Duplodnaviria</taxon>
        <taxon>Heunggongvirae</taxon>
        <taxon>Uroviricota</taxon>
        <taxon>Caudoviricetes</taxon>
        <taxon>Schnabeltiervirus</taxon>
        <taxon>Schnabeltiervirus schnabeltier</taxon>
    </lineage>
</organism>
<proteinExistence type="predicted"/>
<protein>
    <submittedName>
        <fullName evidence="2">Uncharacterized protein</fullName>
    </submittedName>
</protein>
<evidence type="ECO:0000313" key="2">
    <source>
        <dbReference type="EMBL" id="AMS02976.1"/>
    </source>
</evidence>
<feature type="region of interest" description="Disordered" evidence="1">
    <location>
        <begin position="27"/>
        <end position="48"/>
    </location>
</feature>
<dbReference type="EMBL" id="KU963252">
    <property type="protein sequence ID" value="AMS02976.1"/>
    <property type="molecule type" value="Genomic_DNA"/>
</dbReference>
<dbReference type="GeneID" id="29124585"/>
<sequence length="48" mass="5907">MHPDDWWHSLPEKRREQIYRWVNERRTAEHPATPGQRELFPLGDSDEH</sequence>
<dbReference type="RefSeq" id="YP_009303438.1">
    <property type="nucleotide sequence ID" value="NC_031255.2"/>
</dbReference>
<dbReference type="OrthoDB" id="39617at10239"/>
<keyword evidence="3" id="KW-1185">Reference proteome</keyword>